<dbReference type="GO" id="GO:0008270">
    <property type="term" value="F:zinc ion binding"/>
    <property type="evidence" value="ECO:0007669"/>
    <property type="project" value="UniProtKB-KW"/>
</dbReference>
<accession>A0A9P1I3Q9</accession>
<dbReference type="InterPro" id="IPR042123">
    <property type="entry name" value="Zip3/RNF212-like"/>
</dbReference>
<dbReference type="GO" id="GO:0000795">
    <property type="term" value="C:synaptonemal complex"/>
    <property type="evidence" value="ECO:0007669"/>
    <property type="project" value="InterPro"/>
</dbReference>
<organism evidence="6 7">
    <name type="scientific">Caenorhabditis angaria</name>
    <dbReference type="NCBI Taxonomy" id="860376"/>
    <lineage>
        <taxon>Eukaryota</taxon>
        <taxon>Metazoa</taxon>
        <taxon>Ecdysozoa</taxon>
        <taxon>Nematoda</taxon>
        <taxon>Chromadorea</taxon>
        <taxon>Rhabditida</taxon>
        <taxon>Rhabditina</taxon>
        <taxon>Rhabditomorpha</taxon>
        <taxon>Rhabditoidea</taxon>
        <taxon>Rhabditidae</taxon>
        <taxon>Peloderinae</taxon>
        <taxon>Caenorhabditis</taxon>
    </lineage>
</organism>
<evidence type="ECO:0000256" key="2">
    <source>
        <dbReference type="ARBA" id="ARBA00022833"/>
    </source>
</evidence>
<evidence type="ECO:0000313" key="7">
    <source>
        <dbReference type="Proteomes" id="UP001152747"/>
    </source>
</evidence>
<dbReference type="EMBL" id="CANHGI010000001">
    <property type="protein sequence ID" value="CAI5437701.1"/>
    <property type="molecule type" value="Genomic_DNA"/>
</dbReference>
<dbReference type="InterPro" id="IPR013083">
    <property type="entry name" value="Znf_RING/FYVE/PHD"/>
</dbReference>
<dbReference type="InterPro" id="IPR001841">
    <property type="entry name" value="Znf_RING"/>
</dbReference>
<gene>
    <name evidence="6" type="ORF">CAMP_LOCUS338</name>
</gene>
<evidence type="ECO:0000256" key="4">
    <source>
        <dbReference type="PROSITE-ProRule" id="PRU00175"/>
    </source>
</evidence>
<keyword evidence="1 4" id="KW-0479">Metal-binding</keyword>
<protein>
    <recommendedName>
        <fullName evidence="5">RING-type domain-containing protein</fullName>
    </recommendedName>
</protein>
<keyword evidence="2" id="KW-0862">Zinc</keyword>
<evidence type="ECO:0000256" key="3">
    <source>
        <dbReference type="ARBA" id="ARBA00023254"/>
    </source>
</evidence>
<dbReference type="AlphaFoldDB" id="A0A9P1I3Q9"/>
<reference evidence="6" key="1">
    <citation type="submission" date="2022-11" db="EMBL/GenBank/DDBJ databases">
        <authorList>
            <person name="Kikuchi T."/>
        </authorList>
    </citation>
    <scope>NUCLEOTIDE SEQUENCE</scope>
    <source>
        <strain evidence="6">PS1010</strain>
    </source>
</reference>
<keyword evidence="1 4" id="KW-0863">Zinc-finger</keyword>
<keyword evidence="7" id="KW-1185">Reference proteome</keyword>
<evidence type="ECO:0000256" key="1">
    <source>
        <dbReference type="ARBA" id="ARBA00022771"/>
    </source>
</evidence>
<comment type="caution">
    <text evidence="6">The sequence shown here is derived from an EMBL/GenBank/DDBJ whole genome shotgun (WGS) entry which is preliminary data.</text>
</comment>
<evidence type="ECO:0000313" key="6">
    <source>
        <dbReference type="EMBL" id="CAI5437701.1"/>
    </source>
</evidence>
<dbReference type="Pfam" id="PF14634">
    <property type="entry name" value="zf-RING_5"/>
    <property type="match status" value="1"/>
</dbReference>
<dbReference type="GO" id="GO:0007129">
    <property type="term" value="P:homologous chromosome pairing at meiosis"/>
    <property type="evidence" value="ECO:0007669"/>
    <property type="project" value="TreeGrafter"/>
</dbReference>
<dbReference type="GO" id="GO:0007131">
    <property type="term" value="P:reciprocal meiotic recombination"/>
    <property type="evidence" value="ECO:0007669"/>
    <property type="project" value="InterPro"/>
</dbReference>
<dbReference type="GO" id="GO:0016925">
    <property type="term" value="P:protein sumoylation"/>
    <property type="evidence" value="ECO:0007669"/>
    <property type="project" value="TreeGrafter"/>
</dbReference>
<dbReference type="OrthoDB" id="5817957at2759"/>
<sequence>MNWVHCNTCGIRPKQIKIYITTCGHLICDNCTKKVVEKKCLVCRKEYRAEEVCGKMRPFLMNMFREPQDLAAKLGKELGNTIAFQTKQKKLIHQAKRAKVCAELEELKKVYTEKVGSYQTLKKEYIETNSNLKTLSTNMKEMVEKLTVSRKENSALKADLKNEMLLVKRRCQTEPPAAKNSKNLPNSTFSGAAEFVEEQHHVLSAFEGIELSKSIDEAPSRVTSTPIPNNQANRKEFMRRMFSSGVDPSPILTK</sequence>
<dbReference type="PANTHER" id="PTHR22663:SF17">
    <property type="entry name" value="RING FINGER PROTEIN NARYA-RELATED"/>
    <property type="match status" value="1"/>
</dbReference>
<dbReference type="Gene3D" id="3.30.40.10">
    <property type="entry name" value="Zinc/RING finger domain, C3HC4 (zinc finger)"/>
    <property type="match status" value="1"/>
</dbReference>
<dbReference type="GO" id="GO:0019789">
    <property type="term" value="F:SUMO transferase activity"/>
    <property type="evidence" value="ECO:0007669"/>
    <property type="project" value="InterPro"/>
</dbReference>
<dbReference type="PROSITE" id="PS50089">
    <property type="entry name" value="ZF_RING_2"/>
    <property type="match status" value="1"/>
</dbReference>
<dbReference type="Proteomes" id="UP001152747">
    <property type="component" value="Unassembled WGS sequence"/>
</dbReference>
<dbReference type="PANTHER" id="PTHR22663">
    <property type="entry name" value="RING FINGER PROTEIN NARYA-RELATED"/>
    <property type="match status" value="1"/>
</dbReference>
<evidence type="ECO:0000259" key="5">
    <source>
        <dbReference type="PROSITE" id="PS50089"/>
    </source>
</evidence>
<proteinExistence type="predicted"/>
<name>A0A9P1I3Q9_9PELO</name>
<keyword evidence="3" id="KW-0469">Meiosis</keyword>
<feature type="domain" description="RING-type" evidence="5">
    <location>
        <begin position="6"/>
        <end position="44"/>
    </location>
</feature>